<dbReference type="AlphaFoldDB" id="A0A6A6TR42"/>
<evidence type="ECO:0000256" key="1">
    <source>
        <dbReference type="SAM" id="SignalP"/>
    </source>
</evidence>
<evidence type="ECO:0008006" key="4">
    <source>
        <dbReference type="Google" id="ProtNLM"/>
    </source>
</evidence>
<evidence type="ECO:0000313" key="2">
    <source>
        <dbReference type="EMBL" id="KAF2662529.1"/>
    </source>
</evidence>
<feature type="chain" id="PRO_5025495448" description="Ubiquitin 3 binding protein But2 C-terminal domain-containing protein" evidence="1">
    <location>
        <begin position="17"/>
        <end position="219"/>
    </location>
</feature>
<keyword evidence="1" id="KW-0732">Signal</keyword>
<name>A0A6A6TR42_9PLEO</name>
<dbReference type="OrthoDB" id="3749155at2759"/>
<dbReference type="EMBL" id="MU004289">
    <property type="protein sequence ID" value="KAF2662529.1"/>
    <property type="molecule type" value="Genomic_DNA"/>
</dbReference>
<reference evidence="2" key="1">
    <citation type="journal article" date="2020" name="Stud. Mycol.">
        <title>101 Dothideomycetes genomes: a test case for predicting lifestyles and emergence of pathogens.</title>
        <authorList>
            <person name="Haridas S."/>
            <person name="Albert R."/>
            <person name="Binder M."/>
            <person name="Bloem J."/>
            <person name="Labutti K."/>
            <person name="Salamov A."/>
            <person name="Andreopoulos B."/>
            <person name="Baker S."/>
            <person name="Barry K."/>
            <person name="Bills G."/>
            <person name="Bluhm B."/>
            <person name="Cannon C."/>
            <person name="Castanera R."/>
            <person name="Culley D."/>
            <person name="Daum C."/>
            <person name="Ezra D."/>
            <person name="Gonzalez J."/>
            <person name="Henrissat B."/>
            <person name="Kuo A."/>
            <person name="Liang C."/>
            <person name="Lipzen A."/>
            <person name="Lutzoni F."/>
            <person name="Magnuson J."/>
            <person name="Mondo S."/>
            <person name="Nolan M."/>
            <person name="Ohm R."/>
            <person name="Pangilinan J."/>
            <person name="Park H.-J."/>
            <person name="Ramirez L."/>
            <person name="Alfaro M."/>
            <person name="Sun H."/>
            <person name="Tritt A."/>
            <person name="Yoshinaga Y."/>
            <person name="Zwiers L.-H."/>
            <person name="Turgeon B."/>
            <person name="Goodwin S."/>
            <person name="Spatafora J."/>
            <person name="Crous P."/>
            <person name="Grigoriev I."/>
        </authorList>
    </citation>
    <scope>NUCLEOTIDE SEQUENCE</scope>
    <source>
        <strain evidence="2">CBS 122681</strain>
    </source>
</reference>
<accession>A0A6A6TR42</accession>
<sequence length="219" mass="24075">MRFFVLFCYLLSAVIASSIQVRDPRVALARKDDTDSKSWTPKTKDPRIFDLQVDDLCSYPGNGPKPCKLANYAIRLLKGEVIATPYSQAYDGALPLFFVDDDSQMYVVSKEPLQVYVDEVSGALLYTDVGWIPPNAISVGFFHTGTNPLGVLHPSSSYLTWPSTFGTSVAGTWNLCPFGSTGQYKVYVDFNNFTPQGVSVDTSLCEAEMLAAIDANPWA</sequence>
<proteinExistence type="predicted"/>
<feature type="signal peptide" evidence="1">
    <location>
        <begin position="1"/>
        <end position="16"/>
    </location>
</feature>
<dbReference type="Proteomes" id="UP000799324">
    <property type="component" value="Unassembled WGS sequence"/>
</dbReference>
<protein>
    <recommendedName>
        <fullName evidence="4">Ubiquitin 3 binding protein But2 C-terminal domain-containing protein</fullName>
    </recommendedName>
</protein>
<gene>
    <name evidence="2" type="ORF">K491DRAFT_673044</name>
</gene>
<evidence type="ECO:0000313" key="3">
    <source>
        <dbReference type="Proteomes" id="UP000799324"/>
    </source>
</evidence>
<keyword evidence="3" id="KW-1185">Reference proteome</keyword>
<organism evidence="2 3">
    <name type="scientific">Lophiostoma macrostomum CBS 122681</name>
    <dbReference type="NCBI Taxonomy" id="1314788"/>
    <lineage>
        <taxon>Eukaryota</taxon>
        <taxon>Fungi</taxon>
        <taxon>Dikarya</taxon>
        <taxon>Ascomycota</taxon>
        <taxon>Pezizomycotina</taxon>
        <taxon>Dothideomycetes</taxon>
        <taxon>Pleosporomycetidae</taxon>
        <taxon>Pleosporales</taxon>
        <taxon>Lophiostomataceae</taxon>
        <taxon>Lophiostoma</taxon>
    </lineage>
</organism>